<organism evidence="9 10">
    <name type="scientific">Jimgerdemannia flammicorona</name>
    <dbReference type="NCBI Taxonomy" id="994334"/>
    <lineage>
        <taxon>Eukaryota</taxon>
        <taxon>Fungi</taxon>
        <taxon>Fungi incertae sedis</taxon>
        <taxon>Mucoromycota</taxon>
        <taxon>Mucoromycotina</taxon>
        <taxon>Endogonomycetes</taxon>
        <taxon>Endogonales</taxon>
        <taxon>Endogonaceae</taxon>
        <taxon>Jimgerdemannia</taxon>
    </lineage>
</organism>
<comment type="function">
    <text evidence="2">Probable zinc protease.</text>
</comment>
<dbReference type="GO" id="GO:0046872">
    <property type="term" value="F:metal ion binding"/>
    <property type="evidence" value="ECO:0007669"/>
    <property type="project" value="UniProtKB-KW"/>
</dbReference>
<keyword evidence="10" id="KW-1185">Reference proteome</keyword>
<dbReference type="InterPro" id="IPR001762">
    <property type="entry name" value="Disintegrin_dom"/>
</dbReference>
<keyword evidence="6" id="KW-0472">Membrane</keyword>
<dbReference type="AlphaFoldDB" id="A0A433PWR9"/>
<evidence type="ECO:0000313" key="9">
    <source>
        <dbReference type="EMBL" id="RUS21904.1"/>
    </source>
</evidence>
<comment type="caution">
    <text evidence="9">The sequence shown here is derived from an EMBL/GenBank/DDBJ whole genome shotgun (WGS) entry which is preliminary data.</text>
</comment>
<evidence type="ECO:0000256" key="5">
    <source>
        <dbReference type="SAM" id="MobiDB-lite"/>
    </source>
</evidence>
<feature type="region of interest" description="Disordered" evidence="5">
    <location>
        <begin position="499"/>
        <end position="635"/>
    </location>
</feature>
<feature type="binding site" evidence="4">
    <location>
        <position position="166"/>
    </location>
    <ligand>
        <name>Zn(2+)</name>
        <dbReference type="ChEBI" id="CHEBI:29105"/>
        <note>catalytic</note>
    </ligand>
</feature>
<keyword evidence="1" id="KW-1015">Disulfide bond</keyword>
<proteinExistence type="predicted"/>
<name>A0A433PWR9_9FUNG</name>
<feature type="domain" description="Peptidase M12B" evidence="8">
    <location>
        <begin position="1"/>
        <end position="217"/>
    </location>
</feature>
<dbReference type="GO" id="GO:0006508">
    <property type="term" value="P:proteolysis"/>
    <property type="evidence" value="ECO:0007669"/>
    <property type="project" value="InterPro"/>
</dbReference>
<dbReference type="SUPFAM" id="SSF57552">
    <property type="entry name" value="Blood coagulation inhibitor (disintegrin)"/>
    <property type="match status" value="1"/>
</dbReference>
<evidence type="ECO:0000256" key="6">
    <source>
        <dbReference type="SAM" id="Phobius"/>
    </source>
</evidence>
<dbReference type="InterPro" id="IPR001590">
    <property type="entry name" value="Peptidase_M12B"/>
</dbReference>
<feature type="binding site" evidence="4">
    <location>
        <position position="160"/>
    </location>
    <ligand>
        <name>Zn(2+)</name>
        <dbReference type="ChEBI" id="CHEBI:29105"/>
        <note>catalytic</note>
    </ligand>
</feature>
<keyword evidence="4" id="KW-0479">Metal-binding</keyword>
<dbReference type="PANTHER" id="PTHR11905">
    <property type="entry name" value="ADAM A DISINTEGRIN AND METALLOPROTEASE DOMAIN"/>
    <property type="match status" value="1"/>
</dbReference>
<dbReference type="InterPro" id="IPR006586">
    <property type="entry name" value="ADAM_Cys-rich"/>
</dbReference>
<protein>
    <recommendedName>
        <fullName evidence="3">Disintegrin and metalloproteinase domain-containing protein B</fullName>
    </recommendedName>
</protein>
<dbReference type="PANTHER" id="PTHR11905:SF159">
    <property type="entry name" value="ADAM METALLOPROTEASE"/>
    <property type="match status" value="1"/>
</dbReference>
<sequence length="635" mass="66817">MGAAADCTYTSSYGSIEAARIQIINDWNTASAVYERTFNVSLGLINLNMMAMNCPTNMANLTSTNTTWNQNCSDAYTINNRLSDFSVWRGGRGDDGAGLWHLMTKCFTGVKVGIAWLGMLCQTQATVQQDSDGLTEYVSGTGVSSITRDEWKVVAHEIGHGFGAIHDCTSQLCPCLTADCGCCPLSAKQCDAGGTYIMNPTSNVSTNDFSPCSITDICHAFPTSGFCLQPPGTREVETLSMCGNGIKETGEDCDPGGTDDACCYAKTCKFKPGAQCSDYNDECCSSCAIRPATTVCRPSQSSCDLVEYCNGTSPSCPPDAHLADGTACENGQKCASGQCTSRDAQCQLRGSRLNVVQHCSFQQSSCQISCADPTDSTGTHCLMLSGNFLDGTDCGFGGTCQKGVCQSAGIVNAATSWLDQNKQIAIPVGIAIGLLILLGILRIACVCCCSERRRAAKQKVSRPPSSNLPRTHANVSRAHANNYALAGYSSVPPRDPDGWVDPAIYNGNTGGGPVPPLPAYSPPRHDHASDASNLTPASSGYPGDSWNTAGRHSDNSYLLNASTPGRPSPPSRTIHAGAISSANTTPARRNNTAAYGGSDNSDQWLSGTTYESSLPVSSSPARSAGRNGSRSGRRV</sequence>
<evidence type="ECO:0000256" key="2">
    <source>
        <dbReference type="ARBA" id="ARBA00056552"/>
    </source>
</evidence>
<accession>A0A433PWR9</accession>
<dbReference type="Pfam" id="PF00200">
    <property type="entry name" value="Disintegrin"/>
    <property type="match status" value="1"/>
</dbReference>
<feature type="active site" evidence="4">
    <location>
        <position position="157"/>
    </location>
</feature>
<dbReference type="Gene3D" id="4.10.70.10">
    <property type="entry name" value="Disintegrin domain"/>
    <property type="match status" value="1"/>
</dbReference>
<feature type="transmembrane region" description="Helical" evidence="6">
    <location>
        <begin position="424"/>
        <end position="449"/>
    </location>
</feature>
<comment type="caution">
    <text evidence="4">Lacks conserved residue(s) required for the propagation of feature annotation.</text>
</comment>
<evidence type="ECO:0000259" key="7">
    <source>
        <dbReference type="PROSITE" id="PS50214"/>
    </source>
</evidence>
<reference evidence="9 10" key="1">
    <citation type="journal article" date="2018" name="New Phytol.">
        <title>Phylogenomics of Endogonaceae and evolution of mycorrhizas within Mucoromycota.</title>
        <authorList>
            <person name="Chang Y."/>
            <person name="Desiro A."/>
            <person name="Na H."/>
            <person name="Sandor L."/>
            <person name="Lipzen A."/>
            <person name="Clum A."/>
            <person name="Barry K."/>
            <person name="Grigoriev I.V."/>
            <person name="Martin F.M."/>
            <person name="Stajich J.E."/>
            <person name="Smith M.E."/>
            <person name="Bonito G."/>
            <person name="Spatafora J.W."/>
        </authorList>
    </citation>
    <scope>NUCLEOTIDE SEQUENCE [LARGE SCALE GENOMIC DNA]</scope>
    <source>
        <strain evidence="9 10">AD002</strain>
    </source>
</reference>
<dbReference type="Proteomes" id="UP000274822">
    <property type="component" value="Unassembled WGS sequence"/>
</dbReference>
<dbReference type="SMART" id="SM00050">
    <property type="entry name" value="DISIN"/>
    <property type="match status" value="1"/>
</dbReference>
<dbReference type="PROSITE" id="PS50215">
    <property type="entry name" value="ADAM_MEPRO"/>
    <property type="match status" value="1"/>
</dbReference>
<feature type="domain" description="Disintegrin" evidence="7">
    <location>
        <begin position="239"/>
        <end position="324"/>
    </location>
</feature>
<dbReference type="PROSITE" id="PS50214">
    <property type="entry name" value="DISINTEGRIN_2"/>
    <property type="match status" value="1"/>
</dbReference>
<gene>
    <name evidence="9" type="ORF">BC938DRAFT_475325</name>
</gene>
<feature type="compositionally biased region" description="Polar residues" evidence="5">
    <location>
        <begin position="545"/>
        <end position="561"/>
    </location>
</feature>
<feature type="binding site" evidence="4">
    <location>
        <position position="156"/>
    </location>
    <ligand>
        <name>Zn(2+)</name>
        <dbReference type="ChEBI" id="CHEBI:29105"/>
        <note>catalytic</note>
    </ligand>
</feature>
<dbReference type="Pfam" id="PF13688">
    <property type="entry name" value="Reprolysin_5"/>
    <property type="match status" value="1"/>
</dbReference>
<keyword evidence="4" id="KW-0862">Zinc</keyword>
<evidence type="ECO:0000256" key="3">
    <source>
        <dbReference type="ARBA" id="ARBA00074021"/>
    </source>
</evidence>
<dbReference type="FunFam" id="4.10.70.10:FF:000003">
    <property type="entry name" value="Disintegrin and metalloproteinase domain-containing protein 17"/>
    <property type="match status" value="1"/>
</dbReference>
<evidence type="ECO:0000256" key="4">
    <source>
        <dbReference type="PROSITE-ProRule" id="PRU00276"/>
    </source>
</evidence>
<dbReference type="SUPFAM" id="SSF55486">
    <property type="entry name" value="Metalloproteases ('zincins'), catalytic domain"/>
    <property type="match status" value="1"/>
</dbReference>
<evidence type="ECO:0000313" key="10">
    <source>
        <dbReference type="Proteomes" id="UP000274822"/>
    </source>
</evidence>
<keyword evidence="6" id="KW-0812">Transmembrane</keyword>
<keyword evidence="6" id="KW-1133">Transmembrane helix</keyword>
<dbReference type="InterPro" id="IPR036436">
    <property type="entry name" value="Disintegrin_dom_sf"/>
</dbReference>
<evidence type="ECO:0000259" key="8">
    <source>
        <dbReference type="PROSITE" id="PS50215"/>
    </source>
</evidence>
<dbReference type="SMART" id="SM00608">
    <property type="entry name" value="ACR"/>
    <property type="match status" value="1"/>
</dbReference>
<feature type="compositionally biased region" description="Polar residues" evidence="5">
    <location>
        <begin position="580"/>
        <end position="611"/>
    </location>
</feature>
<dbReference type="GO" id="GO:0004222">
    <property type="term" value="F:metalloendopeptidase activity"/>
    <property type="evidence" value="ECO:0007669"/>
    <property type="project" value="InterPro"/>
</dbReference>
<feature type="compositionally biased region" description="Low complexity" evidence="5">
    <location>
        <begin position="612"/>
        <end position="635"/>
    </location>
</feature>
<dbReference type="InterPro" id="IPR024079">
    <property type="entry name" value="MetalloPept_cat_dom_sf"/>
</dbReference>
<dbReference type="EMBL" id="RBNJ01020357">
    <property type="protein sequence ID" value="RUS21904.1"/>
    <property type="molecule type" value="Genomic_DNA"/>
</dbReference>
<dbReference type="Gene3D" id="3.40.390.10">
    <property type="entry name" value="Collagenase (Catalytic Domain)"/>
    <property type="match status" value="1"/>
</dbReference>
<evidence type="ECO:0000256" key="1">
    <source>
        <dbReference type="ARBA" id="ARBA00023157"/>
    </source>
</evidence>